<feature type="region of interest" description="Disordered" evidence="3">
    <location>
        <begin position="430"/>
        <end position="471"/>
    </location>
</feature>
<sequence length="670" mass="72521">MSEQEFEVENILQAQVGKKHGKRGWLYLVKWKGYNSEEDNTWEPTESFDEGSQHFIETFWARAREDRDYNDISLFKSGEVIIPVGPPPKRRNLNKRPVLNPKPAQPVPGPSMPADSESEVKSLIEENSSPRRNKRQNAEVDEPIKTPVTKRKKGRKEVIEVDKFETPQAKKSSLSRQSSVSKQKKRRGPPGIRPDALQNQEGPSSSRQKLVEMTLSDDEANNADVEKMITVPDATNSPTHGSLFGDDSEPEPLPVGPPKKRKTQPEPQLLPIGPPKKRVAAQAKSDIPAHRARKNNPRVKLLDDNVFPEGYDGAIATKARFLSSKAGSSSTRDNTRVSNGVISGSTSLLTAAKGKLQTMTGKVKGLLGVSSQDDTISVPTSDPNEDVLMIVDQDPATLVASEPPAPSVPSAKELLDMAGFDAAAAQELSDFEDGDEPAVPAETTANPGEKSREEESEVSPTAPAESPSVGSGHVFSAGWRSSKVLGADSTIFGPLSYSRSTLGLSTGAEPNHSKKLLSIKLDSATDVPVVLKDVQPPLDPRLKPLDEVIAGATEGPSGKFYKGENAPTLIATLRVEGSCARVALDDNVSEVQKKDFERFRTRLQSGELFVITVGSSVLALCSSENHDLCTKLGMSPKLVGLGDNVLVTEVVIENDGAFCDAVLHAEDERW</sequence>
<dbReference type="EMBL" id="OZ037946">
    <property type="protein sequence ID" value="CAL1704632.1"/>
    <property type="molecule type" value="Genomic_DNA"/>
</dbReference>
<organism evidence="5 6">
    <name type="scientific">Somion occarium</name>
    <dbReference type="NCBI Taxonomy" id="3059160"/>
    <lineage>
        <taxon>Eukaryota</taxon>
        <taxon>Fungi</taxon>
        <taxon>Dikarya</taxon>
        <taxon>Basidiomycota</taxon>
        <taxon>Agaricomycotina</taxon>
        <taxon>Agaricomycetes</taxon>
        <taxon>Polyporales</taxon>
        <taxon>Cerrenaceae</taxon>
        <taxon>Somion</taxon>
    </lineage>
</organism>
<keyword evidence="6" id="KW-1185">Reference proteome</keyword>
<keyword evidence="2" id="KW-0539">Nucleus</keyword>
<dbReference type="InterPro" id="IPR000953">
    <property type="entry name" value="Chromo/chromo_shadow_dom"/>
</dbReference>
<dbReference type="PANTHER" id="PTHR22812">
    <property type="entry name" value="CHROMOBOX PROTEIN"/>
    <property type="match status" value="1"/>
</dbReference>
<name>A0ABP1DBZ5_9APHY</name>
<evidence type="ECO:0000313" key="5">
    <source>
        <dbReference type="EMBL" id="CAL1704632.1"/>
    </source>
</evidence>
<feature type="compositionally biased region" description="Basic and acidic residues" evidence="3">
    <location>
        <begin position="156"/>
        <end position="165"/>
    </location>
</feature>
<dbReference type="InterPro" id="IPR023780">
    <property type="entry name" value="Chromo_domain"/>
</dbReference>
<feature type="compositionally biased region" description="Polar residues" evidence="3">
    <location>
        <begin position="197"/>
        <end position="208"/>
    </location>
</feature>
<dbReference type="PROSITE" id="PS50013">
    <property type="entry name" value="CHROMO_2"/>
    <property type="match status" value="1"/>
</dbReference>
<reference evidence="6" key="1">
    <citation type="submission" date="2024-04" db="EMBL/GenBank/DDBJ databases">
        <authorList>
            <person name="Shaw F."/>
            <person name="Minotto A."/>
        </authorList>
    </citation>
    <scope>NUCLEOTIDE SEQUENCE [LARGE SCALE GENOMIC DNA]</scope>
</reference>
<accession>A0ABP1DBZ5</accession>
<dbReference type="CDD" id="cd18968">
    <property type="entry name" value="chromodomain"/>
    <property type="match status" value="1"/>
</dbReference>
<dbReference type="InterPro" id="IPR016197">
    <property type="entry name" value="Chromo-like_dom_sf"/>
</dbReference>
<dbReference type="InterPro" id="IPR051219">
    <property type="entry name" value="Heterochromatin_chromo-domain"/>
</dbReference>
<dbReference type="Pfam" id="PF00385">
    <property type="entry name" value="Chromo"/>
    <property type="match status" value="1"/>
</dbReference>
<evidence type="ECO:0000256" key="1">
    <source>
        <dbReference type="ARBA" id="ARBA00004123"/>
    </source>
</evidence>
<feature type="region of interest" description="Disordered" evidence="3">
    <location>
        <begin position="80"/>
        <end position="296"/>
    </location>
</feature>
<dbReference type="Gene3D" id="2.40.50.40">
    <property type="match status" value="1"/>
</dbReference>
<comment type="subcellular location">
    <subcellularLocation>
        <location evidence="1">Nucleus</location>
    </subcellularLocation>
</comment>
<dbReference type="Proteomes" id="UP001497453">
    <property type="component" value="Chromosome 3"/>
</dbReference>
<evidence type="ECO:0000313" key="6">
    <source>
        <dbReference type="Proteomes" id="UP001497453"/>
    </source>
</evidence>
<evidence type="ECO:0000259" key="4">
    <source>
        <dbReference type="PROSITE" id="PS50013"/>
    </source>
</evidence>
<evidence type="ECO:0000256" key="2">
    <source>
        <dbReference type="ARBA" id="ARBA00023242"/>
    </source>
</evidence>
<proteinExistence type="predicted"/>
<protein>
    <recommendedName>
        <fullName evidence="4">Chromo domain-containing protein</fullName>
    </recommendedName>
</protein>
<feature type="compositionally biased region" description="Low complexity" evidence="3">
    <location>
        <begin position="169"/>
        <end position="181"/>
    </location>
</feature>
<dbReference type="SMART" id="SM00298">
    <property type="entry name" value="CHROMO"/>
    <property type="match status" value="1"/>
</dbReference>
<gene>
    <name evidence="5" type="ORF">GFSPODELE1_LOCUS5078</name>
</gene>
<feature type="domain" description="Chromo" evidence="4">
    <location>
        <begin position="6"/>
        <end position="71"/>
    </location>
</feature>
<dbReference type="SUPFAM" id="SSF54160">
    <property type="entry name" value="Chromo domain-like"/>
    <property type="match status" value="1"/>
</dbReference>
<evidence type="ECO:0000256" key="3">
    <source>
        <dbReference type="SAM" id="MobiDB-lite"/>
    </source>
</evidence>